<evidence type="ECO:0000256" key="3">
    <source>
        <dbReference type="ARBA" id="ARBA00023125"/>
    </source>
</evidence>
<evidence type="ECO:0000256" key="2">
    <source>
        <dbReference type="ARBA" id="ARBA00022840"/>
    </source>
</evidence>
<accession>A0AA87IJ00</accession>
<dbReference type="GO" id="GO:0006310">
    <property type="term" value="P:DNA recombination"/>
    <property type="evidence" value="ECO:0007669"/>
    <property type="project" value="TreeGrafter"/>
</dbReference>
<dbReference type="PROSITE" id="PS51192">
    <property type="entry name" value="HELICASE_ATP_BIND_1"/>
    <property type="match status" value="1"/>
</dbReference>
<dbReference type="GO" id="GO:0006302">
    <property type="term" value="P:double-strand break repair"/>
    <property type="evidence" value="ECO:0007669"/>
    <property type="project" value="TreeGrafter"/>
</dbReference>
<keyword evidence="3" id="KW-0238">DNA-binding</keyword>
<dbReference type="GO" id="GO:0043138">
    <property type="term" value="F:3'-5' DNA helicase activity"/>
    <property type="evidence" value="ECO:0007669"/>
    <property type="project" value="TreeGrafter"/>
</dbReference>
<evidence type="ECO:0000313" key="6">
    <source>
        <dbReference type="EMBL" id="EIM05047.1"/>
    </source>
</evidence>
<dbReference type="GO" id="GO:0003677">
    <property type="term" value="F:DNA binding"/>
    <property type="evidence" value="ECO:0007669"/>
    <property type="project" value="UniProtKB-KW"/>
</dbReference>
<keyword evidence="2" id="KW-0067">ATP-binding</keyword>
<comment type="caution">
    <text evidence="6">The sequence shown here is derived from an EMBL/GenBank/DDBJ whole genome shotgun (WGS) entry which is preliminary data.</text>
</comment>
<dbReference type="PANTHER" id="PTHR30580:SF1">
    <property type="entry name" value="COMF OPERON PROTEIN 1"/>
    <property type="match status" value="1"/>
</dbReference>
<dbReference type="InterPro" id="IPR027417">
    <property type="entry name" value="P-loop_NTPase"/>
</dbReference>
<dbReference type="PANTHER" id="PTHR30580">
    <property type="entry name" value="PRIMOSOMAL PROTEIN N"/>
    <property type="match status" value="1"/>
</dbReference>
<dbReference type="Gene3D" id="3.40.50.300">
    <property type="entry name" value="P-loop containing nucleotide triphosphate hydrolases"/>
    <property type="match status" value="2"/>
</dbReference>
<feature type="domain" description="Helicase ATP-binding" evidence="4">
    <location>
        <begin position="139"/>
        <end position="291"/>
    </location>
</feature>
<dbReference type="GO" id="GO:0005524">
    <property type="term" value="F:ATP binding"/>
    <property type="evidence" value="ECO:0007669"/>
    <property type="project" value="UniProtKB-KW"/>
</dbReference>
<reference evidence="6 7" key="1">
    <citation type="journal article" date="2012" name="J. Bacteriol.">
        <title>Genome Sequence of the Antarctic Psychrophile Bacterium Planococcus antarcticus DSM 14505.</title>
        <authorList>
            <person name="Margolles A."/>
            <person name="Gueimonde M."/>
            <person name="Sanchez B."/>
        </authorList>
    </citation>
    <scope>NUCLEOTIDE SEQUENCE [LARGE SCALE GENOMIC DNA]</scope>
    <source>
        <strain evidence="6 7">DSM 14505</strain>
    </source>
</reference>
<organism evidence="6 7">
    <name type="scientific">Planococcus antarcticus DSM 14505</name>
    <dbReference type="NCBI Taxonomy" id="1185653"/>
    <lineage>
        <taxon>Bacteria</taxon>
        <taxon>Bacillati</taxon>
        <taxon>Bacillota</taxon>
        <taxon>Bacilli</taxon>
        <taxon>Bacillales</taxon>
        <taxon>Caryophanaceae</taxon>
        <taxon>Planococcus</taxon>
    </lineage>
</organism>
<feature type="domain" description="Helicase C-terminal" evidence="5">
    <location>
        <begin position="323"/>
        <end position="460"/>
    </location>
</feature>
<dbReference type="AlphaFoldDB" id="A0AA87IJ00"/>
<evidence type="ECO:0000313" key="7">
    <source>
        <dbReference type="Proteomes" id="UP000004725"/>
    </source>
</evidence>
<evidence type="ECO:0000259" key="4">
    <source>
        <dbReference type="PROSITE" id="PS51192"/>
    </source>
</evidence>
<gene>
    <name evidence="6" type="ORF">A1A1_18212</name>
</gene>
<dbReference type="SMART" id="SM00487">
    <property type="entry name" value="DEXDc"/>
    <property type="match status" value="1"/>
</dbReference>
<dbReference type="Pfam" id="PF00270">
    <property type="entry name" value="DEAD"/>
    <property type="match status" value="1"/>
</dbReference>
<dbReference type="PROSITE" id="PS51194">
    <property type="entry name" value="HELICASE_CTER"/>
    <property type="match status" value="1"/>
</dbReference>
<dbReference type="InterPro" id="IPR011545">
    <property type="entry name" value="DEAD/DEAH_box_helicase_dom"/>
</dbReference>
<keyword evidence="1" id="KW-0547">Nucleotide-binding</keyword>
<dbReference type="Proteomes" id="UP000004725">
    <property type="component" value="Unassembled WGS sequence"/>
</dbReference>
<dbReference type="InterPro" id="IPR014001">
    <property type="entry name" value="Helicase_ATP-bd"/>
</dbReference>
<dbReference type="EMBL" id="AJYB01000098">
    <property type="protein sequence ID" value="EIM05047.1"/>
    <property type="molecule type" value="Genomic_DNA"/>
</dbReference>
<evidence type="ECO:0000259" key="5">
    <source>
        <dbReference type="PROSITE" id="PS51194"/>
    </source>
</evidence>
<name>A0AA87IJ00_9BACL</name>
<proteinExistence type="predicted"/>
<dbReference type="Pfam" id="PF00271">
    <property type="entry name" value="Helicase_C"/>
    <property type="match status" value="1"/>
</dbReference>
<dbReference type="SMART" id="SM00490">
    <property type="entry name" value="HELICc"/>
    <property type="match status" value="1"/>
</dbReference>
<protein>
    <submittedName>
        <fullName evidence="6">ComF operon protein 1</fullName>
    </submittedName>
</protein>
<evidence type="ECO:0000256" key="1">
    <source>
        <dbReference type="ARBA" id="ARBA00022741"/>
    </source>
</evidence>
<dbReference type="SUPFAM" id="SSF52540">
    <property type="entry name" value="P-loop containing nucleoside triphosphate hydrolases"/>
    <property type="match status" value="1"/>
</dbReference>
<dbReference type="GO" id="GO:0006270">
    <property type="term" value="P:DNA replication initiation"/>
    <property type="evidence" value="ECO:0007669"/>
    <property type="project" value="TreeGrafter"/>
</dbReference>
<dbReference type="InterPro" id="IPR001650">
    <property type="entry name" value="Helicase_C-like"/>
</dbReference>
<sequence>MGEEITYWGFFSSERLLRMKQIEEFLTGRMWLRNFTPFPKDQIDKAISDGSVSISPGILDGRQCARCLEKSTKKIIPFFCAACHTICYYCRQCIKMGRISSCTELITWALPSTISPQSHTFHWNGSLTPLQERASQEVQKSLLQKNDHLIYAVCGAGKTELLFPPIFDALKKGLRVCIAAPRTDVVLELTPRVRAVFPNTIVHSLYGDSPEEWGFAQLVIATTHQLYRFIDAFDIVIVDEADAFPYSYDPALKRAVMKAKKKEAPIVYVSATPSDELVKQVSSTSRIFQRFHGHPLPVPEFRSLWSYEKDFAKGKIPTKLAAWVDGKIEKDEPFLVFFPTVELIEQAIVLFQKRHPTIEAVHSKDQDRKEKVMKLRQKKIPGVLTSTILERGITIPNVQVAVVGADQPIFDAAALIQISGRTGRAIDYPEGEVIFFHNGIVRQMDKAKKRIISYNREVIK</sequence>